<dbReference type="NCBIfam" id="TIGR00518">
    <property type="entry name" value="alaDH"/>
    <property type="match status" value="1"/>
</dbReference>
<dbReference type="GO" id="GO:0000166">
    <property type="term" value="F:nucleotide binding"/>
    <property type="evidence" value="ECO:0007669"/>
    <property type="project" value="UniProtKB-KW"/>
</dbReference>
<dbReference type="FunFam" id="3.40.50.720:FF:000049">
    <property type="entry name" value="Alanine dehydrogenase"/>
    <property type="match status" value="1"/>
</dbReference>
<feature type="binding site" evidence="11">
    <location>
        <position position="134"/>
    </location>
    <ligand>
        <name>NAD(+)</name>
        <dbReference type="ChEBI" id="CHEBI:57540"/>
    </ligand>
</feature>
<dbReference type="PANTHER" id="PTHR42795">
    <property type="entry name" value="ALANINE DEHYDROGENASE"/>
    <property type="match status" value="1"/>
</dbReference>
<dbReference type="PIRSF" id="PIRSF000183">
    <property type="entry name" value="Alanine_dh"/>
    <property type="match status" value="1"/>
</dbReference>
<comment type="pathway">
    <text evidence="1 8">Amino-acid degradation; L-alanine degradation via dehydrogenase pathway; NH(3) and pyruvate from L-alanine: step 1/1.</text>
</comment>
<feature type="binding site" evidence="11">
    <location>
        <position position="203"/>
    </location>
    <ligand>
        <name>NAD(+)</name>
        <dbReference type="ChEBI" id="CHEBI:57540"/>
    </ligand>
</feature>
<sequence length="372" mass="38821">MRIGVPREIKPQEYRVALTPIGVRELTDAGHTVLVEHDAGAGSAIPDVEYHATGGTIVPTADDVWAEADLIVKVKEPIAEEYPRLRRGQLLFTFLHLAASAECTSALLAAGVTAIAYETVRLPDGRLPLLAPMSEIAGRLAVQEGAYHLKRTAGGRGILLGGMPGVPPATVVVLGAGVAGSQATEIAVGLGARVVVLDTNLEKLRHVYATYHGRVETLAARRHTIVQACREADLVIGAVLVPGARAPILVDKETIAEMRPGSVLVDVSIDQGGCFAPSRPTTHADPTFPVADSLLYCVANMPGAVPRTATYALTNATLPYVEAIANLGLAAACEHFPELTAGITTVAGRLTAPEVGQAHGLPVTPLAEALAR</sequence>
<dbReference type="SUPFAM" id="SSF51735">
    <property type="entry name" value="NAD(P)-binding Rossmann-fold domains"/>
    <property type="match status" value="1"/>
</dbReference>
<proteinExistence type="inferred from homology"/>
<dbReference type="UniPathway" id="UPA00527">
    <property type="reaction ID" value="UER00585"/>
</dbReference>
<organism evidence="14 15">
    <name type="scientific">Acidothermus cellulolyticus (strain ATCC 43068 / DSM 8971 / 11B)</name>
    <dbReference type="NCBI Taxonomy" id="351607"/>
    <lineage>
        <taxon>Bacteria</taxon>
        <taxon>Bacillati</taxon>
        <taxon>Actinomycetota</taxon>
        <taxon>Actinomycetes</taxon>
        <taxon>Acidothermales</taxon>
        <taxon>Acidothermaceae</taxon>
        <taxon>Acidothermus</taxon>
    </lineage>
</organism>
<dbReference type="SUPFAM" id="SSF52283">
    <property type="entry name" value="Formate/glycerate dehydrogenase catalytic domain-like"/>
    <property type="match status" value="1"/>
</dbReference>
<evidence type="ECO:0000313" key="14">
    <source>
        <dbReference type="EMBL" id="ABK53060.1"/>
    </source>
</evidence>
<feature type="active site" description="Proton donor/acceptor" evidence="9">
    <location>
        <position position="96"/>
    </location>
</feature>
<comment type="catalytic activity">
    <reaction evidence="8">
        <text>L-alanine + NAD(+) + H2O = pyruvate + NH4(+) + NADH + H(+)</text>
        <dbReference type="Rhea" id="RHEA:18405"/>
        <dbReference type="ChEBI" id="CHEBI:15361"/>
        <dbReference type="ChEBI" id="CHEBI:15377"/>
        <dbReference type="ChEBI" id="CHEBI:15378"/>
        <dbReference type="ChEBI" id="CHEBI:28938"/>
        <dbReference type="ChEBI" id="CHEBI:57540"/>
        <dbReference type="ChEBI" id="CHEBI:57945"/>
        <dbReference type="ChEBI" id="CHEBI:57972"/>
        <dbReference type="EC" id="1.4.1.1"/>
    </reaction>
</comment>
<evidence type="ECO:0000313" key="15">
    <source>
        <dbReference type="Proteomes" id="UP000008221"/>
    </source>
</evidence>
<dbReference type="AlphaFoldDB" id="A0LUF0"/>
<dbReference type="OrthoDB" id="9804592at2"/>
<feature type="binding site" evidence="11">
    <location>
        <begin position="298"/>
        <end position="301"/>
    </location>
    <ligand>
        <name>NAD(+)</name>
        <dbReference type="ChEBI" id="CHEBI:57540"/>
    </ligand>
</feature>
<evidence type="ECO:0000256" key="5">
    <source>
        <dbReference type="ARBA" id="ARBA00023027"/>
    </source>
</evidence>
<name>A0LUF0_ACIC1</name>
<dbReference type="Pfam" id="PF01262">
    <property type="entry name" value="AlaDh_PNT_C"/>
    <property type="match status" value="1"/>
</dbReference>
<keyword evidence="4 8" id="KW-0560">Oxidoreductase</keyword>
<feature type="binding site" evidence="10">
    <location>
        <position position="15"/>
    </location>
    <ligand>
        <name>substrate</name>
    </ligand>
</feature>
<dbReference type="Pfam" id="PF05222">
    <property type="entry name" value="AlaDh_PNT_N"/>
    <property type="match status" value="1"/>
</dbReference>
<feature type="binding site" evidence="10">
    <location>
        <position position="75"/>
    </location>
    <ligand>
        <name>substrate</name>
    </ligand>
</feature>
<feature type="binding site" evidence="11">
    <location>
        <begin position="267"/>
        <end position="270"/>
    </location>
    <ligand>
        <name>NAD(+)</name>
        <dbReference type="ChEBI" id="CHEBI:57540"/>
    </ligand>
</feature>
<gene>
    <name evidence="14" type="ordered locus">Acel_1288</name>
</gene>
<evidence type="ECO:0000256" key="9">
    <source>
        <dbReference type="PIRSR" id="PIRSR000183-1"/>
    </source>
</evidence>
<dbReference type="GO" id="GO:0042853">
    <property type="term" value="P:L-alanine catabolic process"/>
    <property type="evidence" value="ECO:0007669"/>
    <property type="project" value="UniProtKB-UniPathway"/>
</dbReference>
<dbReference type="Proteomes" id="UP000008221">
    <property type="component" value="Chromosome"/>
</dbReference>
<feature type="domain" description="Alanine dehydrogenase/pyridine nucleotide transhydrogenase NAD(H)-binding" evidence="12">
    <location>
        <begin position="149"/>
        <end position="297"/>
    </location>
</feature>
<dbReference type="InterPro" id="IPR036291">
    <property type="entry name" value="NAD(P)-bd_dom_sf"/>
</dbReference>
<dbReference type="Gene3D" id="3.40.50.720">
    <property type="entry name" value="NAD(P)-binding Rossmann-like Domain"/>
    <property type="match status" value="2"/>
</dbReference>
<dbReference type="EMBL" id="CP000481">
    <property type="protein sequence ID" value="ABK53060.1"/>
    <property type="molecule type" value="Genomic_DNA"/>
</dbReference>
<dbReference type="STRING" id="351607.Acel_1288"/>
<dbReference type="PANTHER" id="PTHR42795:SF1">
    <property type="entry name" value="ALANINE DEHYDROGENASE"/>
    <property type="match status" value="1"/>
</dbReference>
<dbReference type="GO" id="GO:0005886">
    <property type="term" value="C:plasma membrane"/>
    <property type="evidence" value="ECO:0007669"/>
    <property type="project" value="TreeGrafter"/>
</dbReference>
<dbReference type="RefSeq" id="WP_011720123.1">
    <property type="nucleotide sequence ID" value="NC_008578.1"/>
</dbReference>
<evidence type="ECO:0000259" key="13">
    <source>
        <dbReference type="SMART" id="SM01003"/>
    </source>
</evidence>
<dbReference type="FunCoup" id="A0LUF0">
    <property type="interactions" value="3"/>
</dbReference>
<protein>
    <recommendedName>
        <fullName evidence="7 8">Alanine dehydrogenase</fullName>
        <ecNumber evidence="3 8">1.4.1.1</ecNumber>
    </recommendedName>
</protein>
<feature type="binding site" evidence="11">
    <location>
        <position position="198"/>
    </location>
    <ligand>
        <name>NAD(+)</name>
        <dbReference type="ChEBI" id="CHEBI:57540"/>
    </ligand>
</feature>
<accession>A0LUF0</accession>
<comment type="subunit">
    <text evidence="6">Homohexamer. Trimer of dimers.</text>
</comment>
<feature type="binding site" evidence="11">
    <location>
        <begin position="239"/>
        <end position="240"/>
    </location>
    <ligand>
        <name>NAD(+)</name>
        <dbReference type="ChEBI" id="CHEBI:57540"/>
    </ligand>
</feature>
<evidence type="ECO:0000256" key="8">
    <source>
        <dbReference type="PIRNR" id="PIRNR000183"/>
    </source>
</evidence>
<comment type="similarity">
    <text evidence="2 8">Belongs to the AlaDH/PNT family.</text>
</comment>
<evidence type="ECO:0000256" key="10">
    <source>
        <dbReference type="PIRSR" id="PIRSR000183-2"/>
    </source>
</evidence>
<evidence type="ECO:0000256" key="4">
    <source>
        <dbReference type="ARBA" id="ARBA00023002"/>
    </source>
</evidence>
<evidence type="ECO:0000256" key="7">
    <source>
        <dbReference type="ARBA" id="ARBA00072341"/>
    </source>
</evidence>
<keyword evidence="5 8" id="KW-0520">NAD</keyword>
<feature type="binding site" evidence="11">
    <location>
        <position position="279"/>
    </location>
    <ligand>
        <name>NAD(+)</name>
        <dbReference type="ChEBI" id="CHEBI:57540"/>
    </ligand>
</feature>
<evidence type="ECO:0000259" key="12">
    <source>
        <dbReference type="SMART" id="SM01002"/>
    </source>
</evidence>
<comment type="function">
    <text evidence="8">Catalyzes the reversible reductive amination of pyruvate to L-alanine.</text>
</comment>
<dbReference type="InterPro" id="IPR007698">
    <property type="entry name" value="AlaDH/PNT_NAD(H)-bd"/>
</dbReference>
<reference evidence="14 15" key="1">
    <citation type="journal article" date="2009" name="Genome Res.">
        <title>Complete genome of the cellulolytic thermophile Acidothermus cellulolyticus 11B provides insights into its ecophysiological and evolutionary adaptations.</title>
        <authorList>
            <person name="Barabote R.D."/>
            <person name="Xie G."/>
            <person name="Leu D.H."/>
            <person name="Normand P."/>
            <person name="Necsulea A."/>
            <person name="Daubin V."/>
            <person name="Medigue C."/>
            <person name="Adney W.S."/>
            <person name="Xu X.C."/>
            <person name="Lapidus A."/>
            <person name="Parales R.E."/>
            <person name="Detter C."/>
            <person name="Pujic P."/>
            <person name="Bruce D."/>
            <person name="Lavire C."/>
            <person name="Challacombe J.F."/>
            <person name="Brettin T.S."/>
            <person name="Berry A.M."/>
        </authorList>
    </citation>
    <scope>NUCLEOTIDE SEQUENCE [LARGE SCALE GENOMIC DNA]</scope>
    <source>
        <strain evidence="15">ATCC 43068 / DSM 8971 / 11B</strain>
    </source>
</reference>
<dbReference type="KEGG" id="ace:Acel_1288"/>
<dbReference type="InterPro" id="IPR007886">
    <property type="entry name" value="AlaDH/PNT_N"/>
</dbReference>
<evidence type="ECO:0000256" key="6">
    <source>
        <dbReference type="ARBA" id="ARBA00065528"/>
    </source>
</evidence>
<dbReference type="SMART" id="SM01003">
    <property type="entry name" value="AlaDh_PNT_N"/>
    <property type="match status" value="1"/>
</dbReference>
<dbReference type="SMART" id="SM01002">
    <property type="entry name" value="AlaDh_PNT_C"/>
    <property type="match status" value="1"/>
</dbReference>
<evidence type="ECO:0000256" key="1">
    <source>
        <dbReference type="ARBA" id="ARBA00005206"/>
    </source>
</evidence>
<feature type="active site" description="Proton donor/acceptor" evidence="9">
    <location>
        <position position="270"/>
    </location>
</feature>
<keyword evidence="15" id="KW-1185">Reference proteome</keyword>
<dbReference type="GO" id="GO:0000286">
    <property type="term" value="F:alanine dehydrogenase activity"/>
    <property type="evidence" value="ECO:0007669"/>
    <property type="project" value="UniProtKB-UniRule"/>
</dbReference>
<evidence type="ECO:0000256" key="2">
    <source>
        <dbReference type="ARBA" id="ARBA00005689"/>
    </source>
</evidence>
<keyword evidence="11" id="KW-0547">Nucleotide-binding</keyword>
<dbReference type="InterPro" id="IPR008141">
    <property type="entry name" value="Ala_DH"/>
</dbReference>
<dbReference type="eggNOG" id="COG0686">
    <property type="taxonomic scope" value="Bacteria"/>
</dbReference>
<evidence type="ECO:0000256" key="3">
    <source>
        <dbReference type="ARBA" id="ARBA00012897"/>
    </source>
</evidence>
<dbReference type="InParanoid" id="A0LUF0"/>
<dbReference type="InterPro" id="IPR008143">
    <property type="entry name" value="Ala_DH/PNT_CS2"/>
</dbReference>
<feature type="domain" description="Alanine dehydrogenase/pyridine nucleotide transhydrogenase N-terminal" evidence="13">
    <location>
        <begin position="4"/>
        <end position="137"/>
    </location>
</feature>
<dbReference type="HOGENOM" id="CLU_003376_3_0_11"/>
<evidence type="ECO:0000256" key="11">
    <source>
        <dbReference type="PIRSR" id="PIRSR000183-3"/>
    </source>
</evidence>
<dbReference type="CDD" id="cd05305">
    <property type="entry name" value="L-AlaDH"/>
    <property type="match status" value="1"/>
</dbReference>
<dbReference type="PROSITE" id="PS00837">
    <property type="entry name" value="ALADH_PNT_2"/>
    <property type="match status" value="1"/>
</dbReference>
<dbReference type="EC" id="1.4.1.1" evidence="3 8"/>